<dbReference type="PANTHER" id="PTHR40730">
    <property type="entry name" value="TRANSCRIPTIONAL REGULATOR PROTEIN-LIKE PROTEIN"/>
    <property type="match status" value="1"/>
</dbReference>
<accession>A0A7C2BK35</accession>
<organism evidence="1">
    <name type="scientific">Thermosphaera aggregans</name>
    <dbReference type="NCBI Taxonomy" id="54254"/>
    <lineage>
        <taxon>Archaea</taxon>
        <taxon>Thermoproteota</taxon>
        <taxon>Thermoprotei</taxon>
        <taxon>Desulfurococcales</taxon>
        <taxon>Desulfurococcaceae</taxon>
        <taxon>Thermosphaera</taxon>
    </lineage>
</organism>
<dbReference type="PANTHER" id="PTHR40730:SF5">
    <property type="entry name" value="HTH CRO_C1-TYPE DOMAIN-CONTAINING PROTEIN"/>
    <property type="match status" value="1"/>
</dbReference>
<dbReference type="EMBL" id="DSJT01000003">
    <property type="protein sequence ID" value="HEF86853.1"/>
    <property type="molecule type" value="Genomic_DNA"/>
</dbReference>
<name>A0A7C2BK35_9CREN</name>
<comment type="caution">
    <text evidence="1">The sequence shown here is derived from an EMBL/GenBank/DDBJ whole genome shotgun (WGS) entry which is preliminary data.</text>
</comment>
<proteinExistence type="predicted"/>
<protein>
    <submittedName>
        <fullName evidence="1">Transcriptional regulator</fullName>
    </submittedName>
</protein>
<evidence type="ECO:0000313" key="1">
    <source>
        <dbReference type="EMBL" id="HEF86853.1"/>
    </source>
</evidence>
<reference evidence="1" key="1">
    <citation type="journal article" date="2020" name="mSystems">
        <title>Genome- and Community-Level Interaction Insights into Carbon Utilization and Element Cycling Functions of Hydrothermarchaeota in Hydrothermal Sediment.</title>
        <authorList>
            <person name="Zhou Z."/>
            <person name="Liu Y."/>
            <person name="Xu W."/>
            <person name="Pan J."/>
            <person name="Luo Z.H."/>
            <person name="Li M."/>
        </authorList>
    </citation>
    <scope>NUCLEOTIDE SEQUENCE [LARGE SCALE GENOMIC DNA]</scope>
    <source>
        <strain evidence="1">SpSt-23</strain>
    </source>
</reference>
<dbReference type="AlphaFoldDB" id="A0A7C2BK35"/>
<gene>
    <name evidence="1" type="ORF">ENP55_00800</name>
</gene>
<sequence length="120" mass="14025">MKSFCEVYNRKILPAVRMYLSRKLVLEHNLSQLDVAKILGLKQSLVNYAVTGRRKSKYFEAILGFEDFRRYLDKLALEMSSKKYRGPYACDLCQFLMRTSLADEVLKAVEESPSRVYRKS</sequence>